<proteinExistence type="predicted"/>
<dbReference type="Proteomes" id="UP000499080">
    <property type="component" value="Unassembled WGS sequence"/>
</dbReference>
<sequence>MCNGGIPDRTLSACVAVLLYGLSSLIRKTRDDVERKFGERITAQ</sequence>
<organism evidence="1 2">
    <name type="scientific">Araneus ventricosus</name>
    <name type="common">Orbweaver spider</name>
    <name type="synonym">Epeira ventricosa</name>
    <dbReference type="NCBI Taxonomy" id="182803"/>
    <lineage>
        <taxon>Eukaryota</taxon>
        <taxon>Metazoa</taxon>
        <taxon>Ecdysozoa</taxon>
        <taxon>Arthropoda</taxon>
        <taxon>Chelicerata</taxon>
        <taxon>Arachnida</taxon>
        <taxon>Araneae</taxon>
        <taxon>Araneomorphae</taxon>
        <taxon>Entelegynae</taxon>
        <taxon>Araneoidea</taxon>
        <taxon>Araneidae</taxon>
        <taxon>Araneus</taxon>
    </lineage>
</organism>
<dbReference type="EMBL" id="BGPR01034218">
    <property type="protein sequence ID" value="GBO08490.1"/>
    <property type="molecule type" value="Genomic_DNA"/>
</dbReference>
<accession>A0A4Y2UA91</accession>
<evidence type="ECO:0000313" key="2">
    <source>
        <dbReference type="Proteomes" id="UP000499080"/>
    </source>
</evidence>
<evidence type="ECO:0000313" key="1">
    <source>
        <dbReference type="EMBL" id="GBO08490.1"/>
    </source>
</evidence>
<comment type="caution">
    <text evidence="1">The sequence shown here is derived from an EMBL/GenBank/DDBJ whole genome shotgun (WGS) entry which is preliminary data.</text>
</comment>
<gene>
    <name evidence="1" type="ORF">AVEN_20901_1</name>
</gene>
<reference evidence="1 2" key="1">
    <citation type="journal article" date="2019" name="Sci. Rep.">
        <title>Orb-weaving spider Araneus ventricosus genome elucidates the spidroin gene catalogue.</title>
        <authorList>
            <person name="Kono N."/>
            <person name="Nakamura H."/>
            <person name="Ohtoshi R."/>
            <person name="Moran D.A.P."/>
            <person name="Shinohara A."/>
            <person name="Yoshida Y."/>
            <person name="Fujiwara M."/>
            <person name="Mori M."/>
            <person name="Tomita M."/>
            <person name="Arakawa K."/>
        </authorList>
    </citation>
    <scope>NUCLEOTIDE SEQUENCE [LARGE SCALE GENOMIC DNA]</scope>
</reference>
<dbReference type="AlphaFoldDB" id="A0A4Y2UA91"/>
<protein>
    <submittedName>
        <fullName evidence="1">Uncharacterized protein</fullName>
    </submittedName>
</protein>
<keyword evidence="2" id="KW-1185">Reference proteome</keyword>
<name>A0A4Y2UA91_ARAVE</name>
<feature type="non-terminal residue" evidence="1">
    <location>
        <position position="44"/>
    </location>
</feature>